<protein>
    <submittedName>
        <fullName evidence="2">DUF805 domain-containing protein</fullName>
    </submittedName>
</protein>
<dbReference type="RefSeq" id="WP_380531805.1">
    <property type="nucleotide sequence ID" value="NZ_JBHFAB010000002.1"/>
</dbReference>
<name>A0ABV6VPQ2_9ACTN</name>
<reference evidence="2 3" key="1">
    <citation type="submission" date="2024-09" db="EMBL/GenBank/DDBJ databases">
        <authorList>
            <person name="Lee S.D."/>
        </authorList>
    </citation>
    <scope>NUCLEOTIDE SEQUENCE [LARGE SCALE GENOMIC DNA]</scope>
    <source>
        <strain evidence="2 3">N8-3</strain>
    </source>
</reference>
<evidence type="ECO:0000313" key="2">
    <source>
        <dbReference type="EMBL" id="MFC1415682.1"/>
    </source>
</evidence>
<organism evidence="2 3">
    <name type="scientific">Streptacidiphilus cavernicola</name>
    <dbReference type="NCBI Taxonomy" id="3342716"/>
    <lineage>
        <taxon>Bacteria</taxon>
        <taxon>Bacillati</taxon>
        <taxon>Actinomycetota</taxon>
        <taxon>Actinomycetes</taxon>
        <taxon>Kitasatosporales</taxon>
        <taxon>Streptomycetaceae</taxon>
        <taxon>Streptacidiphilus</taxon>
    </lineage>
</organism>
<feature type="transmembrane region" description="Helical" evidence="1">
    <location>
        <begin position="23"/>
        <end position="40"/>
    </location>
</feature>
<dbReference type="EMBL" id="JBHFAB010000002">
    <property type="protein sequence ID" value="MFC1415682.1"/>
    <property type="molecule type" value="Genomic_DNA"/>
</dbReference>
<sequence>MNWYVDVLKNYVGFSGRARRQEYWMFFLFNVIAYIVLAIIDAVIGSSILGIIYGLAVLLPSLAVAARRLHDTGRSGWWILIGIVPLVGWIILIVFLATEGQPNDNQFGPSPKQGAVGV</sequence>
<evidence type="ECO:0000256" key="1">
    <source>
        <dbReference type="SAM" id="Phobius"/>
    </source>
</evidence>
<dbReference type="PANTHER" id="PTHR34980">
    <property type="entry name" value="INNER MEMBRANE PROTEIN-RELATED-RELATED"/>
    <property type="match status" value="1"/>
</dbReference>
<keyword evidence="1" id="KW-1133">Transmembrane helix</keyword>
<comment type="caution">
    <text evidence="2">The sequence shown here is derived from an EMBL/GenBank/DDBJ whole genome shotgun (WGS) entry which is preliminary data.</text>
</comment>
<proteinExistence type="predicted"/>
<dbReference type="PANTHER" id="PTHR34980:SF2">
    <property type="entry name" value="INNER MEMBRANE PROTEIN YHAH-RELATED"/>
    <property type="match status" value="1"/>
</dbReference>
<feature type="transmembrane region" description="Helical" evidence="1">
    <location>
        <begin position="46"/>
        <end position="65"/>
    </location>
</feature>
<dbReference type="Proteomes" id="UP001592531">
    <property type="component" value="Unassembled WGS sequence"/>
</dbReference>
<gene>
    <name evidence="2" type="ORF">ACEZDE_03350</name>
</gene>
<accession>A0ABV6VPQ2</accession>
<dbReference type="Pfam" id="PF05656">
    <property type="entry name" value="DUF805"/>
    <property type="match status" value="1"/>
</dbReference>
<keyword evidence="3" id="KW-1185">Reference proteome</keyword>
<feature type="transmembrane region" description="Helical" evidence="1">
    <location>
        <begin position="77"/>
        <end position="97"/>
    </location>
</feature>
<keyword evidence="1" id="KW-0472">Membrane</keyword>
<keyword evidence="1" id="KW-0812">Transmembrane</keyword>
<dbReference type="InterPro" id="IPR008523">
    <property type="entry name" value="DUF805"/>
</dbReference>
<evidence type="ECO:0000313" key="3">
    <source>
        <dbReference type="Proteomes" id="UP001592531"/>
    </source>
</evidence>